<dbReference type="AlphaFoldDB" id="A0AA35YHR8"/>
<gene>
    <name evidence="2" type="ORF">LSALG_LOCUS14312</name>
</gene>
<evidence type="ECO:0000313" key="2">
    <source>
        <dbReference type="EMBL" id="CAI9274223.1"/>
    </source>
</evidence>
<feature type="region of interest" description="Disordered" evidence="1">
    <location>
        <begin position="887"/>
        <end position="925"/>
    </location>
</feature>
<dbReference type="EMBL" id="OX465079">
    <property type="protein sequence ID" value="CAI9274223.1"/>
    <property type="molecule type" value="Genomic_DNA"/>
</dbReference>
<organism evidence="2 3">
    <name type="scientific">Lactuca saligna</name>
    <name type="common">Willowleaf lettuce</name>
    <dbReference type="NCBI Taxonomy" id="75948"/>
    <lineage>
        <taxon>Eukaryota</taxon>
        <taxon>Viridiplantae</taxon>
        <taxon>Streptophyta</taxon>
        <taxon>Embryophyta</taxon>
        <taxon>Tracheophyta</taxon>
        <taxon>Spermatophyta</taxon>
        <taxon>Magnoliopsida</taxon>
        <taxon>eudicotyledons</taxon>
        <taxon>Gunneridae</taxon>
        <taxon>Pentapetalae</taxon>
        <taxon>asterids</taxon>
        <taxon>campanulids</taxon>
        <taxon>Asterales</taxon>
        <taxon>Asteraceae</taxon>
        <taxon>Cichorioideae</taxon>
        <taxon>Cichorieae</taxon>
        <taxon>Lactucinae</taxon>
        <taxon>Lactuca</taxon>
    </lineage>
</organism>
<feature type="compositionally biased region" description="Basic and acidic residues" evidence="1">
    <location>
        <begin position="915"/>
        <end position="925"/>
    </location>
</feature>
<accession>A0AA35YHR8</accession>
<evidence type="ECO:0000256" key="1">
    <source>
        <dbReference type="SAM" id="MobiDB-lite"/>
    </source>
</evidence>
<dbReference type="InterPro" id="IPR040256">
    <property type="entry name" value="At4g02000-like"/>
</dbReference>
<proteinExistence type="predicted"/>
<sequence>MGFIPIISCFPPWQLGVSTSVGATASSISKWWDNYPSIPGIGYVFLKLYHNWVGCFLCNYKNNHFLPFWDDCWVIAIRFIPDFIGIFSFEVDILLMQMGLIPISWIFLPRQLGISTLVGVTASSISKWWDNHPLIPGIGYVFPKLYHIQILKTLKNFVMDNGLIFWNLWEIQVKIGKKFNNCILEKIGKNCMKSKAQRSKLIAILGFSPGWRTLKVIDDLIDLANDSLGLEVPWMYCKIGIFQTMDYLFEYEAIFWSMAWWRIKSYMKIEDIEDFVRWKFFGFDCIVYFFGSYVWFHSLLWSWTWKWIGWFLVRRSSRKKSKYHDEEVVVLRSFHFEDSPHKDENAPGSSNAHGGSKFVESSSSSTAFCVSNHSNKGIFFSNSPLHVSNEAPCEPSVGKVGCCARDYEATSSPGHVNGEERVSENLFDEPFIAPHKASESEVESHANIKAFKEVAKIDGVIHKIHERTDRDIGDKAAPMYAVGEERVFKNQLQGSLYSPYEALDPQIETHTNGEASKEASKIDGVVEDCSDSDSEVLVRDFPSAGILSPVVTSLTPPSGSASEAHVSLPPLVTEKTSTLESSCDGDGRRPPPGRRSISPTGMHPNYGKDSPANINLESASSSSVFGMGVQSNLESQLIIDKVADPQDCFSNLATNIIKDPLPLSFGPNSPRLPHQPLSFAQVLLLESSPTSNGPSSPHLGPNVTSPNRLDDDVLIIPPEIISKGSIPFESKWDPEVFIEKPTHDRVPVWVNIFGIPLQLFNKDGLSLIASKLGKPLEVDSYTTTMCEKATGRAVYARILIEMSAKDPWAKDIKIKAFTAKGATSTTLRVEYSWNPMRCDHCKFFGHGLATCPIHTTSTPTPKPIMPTLKEVDNDGFQTVKRTTRSAPIPKKKIPIDNRKGKGPTINISQVYKPVSRVEPKKKSLH</sequence>
<evidence type="ECO:0000313" key="3">
    <source>
        <dbReference type="Proteomes" id="UP001177003"/>
    </source>
</evidence>
<protein>
    <recommendedName>
        <fullName evidence="4">DUF4283 domain-containing protein</fullName>
    </recommendedName>
</protein>
<name>A0AA35YHR8_LACSI</name>
<feature type="region of interest" description="Disordered" evidence="1">
    <location>
        <begin position="554"/>
        <end position="615"/>
    </location>
</feature>
<evidence type="ECO:0008006" key="4">
    <source>
        <dbReference type="Google" id="ProtNLM"/>
    </source>
</evidence>
<dbReference type="Proteomes" id="UP001177003">
    <property type="component" value="Chromosome 3"/>
</dbReference>
<reference evidence="2" key="1">
    <citation type="submission" date="2023-04" db="EMBL/GenBank/DDBJ databases">
        <authorList>
            <person name="Vijverberg K."/>
            <person name="Xiong W."/>
            <person name="Schranz E."/>
        </authorList>
    </citation>
    <scope>NUCLEOTIDE SEQUENCE</scope>
</reference>
<feature type="region of interest" description="Disordered" evidence="1">
    <location>
        <begin position="339"/>
        <end position="358"/>
    </location>
</feature>
<dbReference type="PANTHER" id="PTHR31286">
    <property type="entry name" value="GLYCINE-RICH CELL WALL STRUCTURAL PROTEIN 1.8-LIKE"/>
    <property type="match status" value="1"/>
</dbReference>
<keyword evidence="3" id="KW-1185">Reference proteome</keyword>
<dbReference type="PANTHER" id="PTHR31286:SF99">
    <property type="entry name" value="DUF4283 DOMAIN-CONTAINING PROTEIN"/>
    <property type="match status" value="1"/>
</dbReference>